<gene>
    <name evidence="1" type="ORF">BYL167_LOCUS30976</name>
    <name evidence="2" type="ORF">GIL414_LOCUS35564</name>
</gene>
<feature type="non-terminal residue" evidence="2">
    <location>
        <position position="1"/>
    </location>
</feature>
<organism evidence="2 3">
    <name type="scientific">Rotaria magnacalcarata</name>
    <dbReference type="NCBI Taxonomy" id="392030"/>
    <lineage>
        <taxon>Eukaryota</taxon>
        <taxon>Metazoa</taxon>
        <taxon>Spiralia</taxon>
        <taxon>Gnathifera</taxon>
        <taxon>Rotifera</taxon>
        <taxon>Eurotatoria</taxon>
        <taxon>Bdelloidea</taxon>
        <taxon>Philodinida</taxon>
        <taxon>Philodinidae</taxon>
        <taxon>Rotaria</taxon>
    </lineage>
</organism>
<accession>A0A8S2XUR7</accession>
<evidence type="ECO:0000313" key="3">
    <source>
        <dbReference type="Proteomes" id="UP000681720"/>
    </source>
</evidence>
<proteinExistence type="predicted"/>
<dbReference type="EMBL" id="CAJOBH010052666">
    <property type="protein sequence ID" value="CAF4386779.1"/>
    <property type="molecule type" value="Genomic_DNA"/>
</dbReference>
<feature type="non-terminal residue" evidence="2">
    <location>
        <position position="63"/>
    </location>
</feature>
<evidence type="ECO:0000313" key="1">
    <source>
        <dbReference type="EMBL" id="CAF4386779.1"/>
    </source>
</evidence>
<name>A0A8S2XUR7_9BILA</name>
<dbReference type="EMBL" id="CAJOBJ010085737">
    <property type="protein sequence ID" value="CAF4519697.1"/>
    <property type="molecule type" value="Genomic_DNA"/>
</dbReference>
<protein>
    <submittedName>
        <fullName evidence="2">Uncharacterized protein</fullName>
    </submittedName>
</protein>
<sequence length="63" mass="6920">FGKKGATASASRSFIQFILEPLYKILAHVVGDVDSTLPGVIDELGIRLTKTELKLNIRPLVRL</sequence>
<comment type="caution">
    <text evidence="2">The sequence shown here is derived from an EMBL/GenBank/DDBJ whole genome shotgun (WGS) entry which is preliminary data.</text>
</comment>
<dbReference type="Proteomes" id="UP000681720">
    <property type="component" value="Unassembled WGS sequence"/>
</dbReference>
<dbReference type="Gene3D" id="3.90.1430.10">
    <property type="entry name" value="Yeast translation eEF2 (G' domain)"/>
    <property type="match status" value="1"/>
</dbReference>
<reference evidence="2" key="1">
    <citation type="submission" date="2021-02" db="EMBL/GenBank/DDBJ databases">
        <authorList>
            <person name="Nowell W R."/>
        </authorList>
    </citation>
    <scope>NUCLEOTIDE SEQUENCE</scope>
</reference>
<evidence type="ECO:0000313" key="2">
    <source>
        <dbReference type="EMBL" id="CAF4519697.1"/>
    </source>
</evidence>
<dbReference type="AlphaFoldDB" id="A0A8S2XUR7"/>
<dbReference type="Proteomes" id="UP000681967">
    <property type="component" value="Unassembled WGS sequence"/>
</dbReference>